<dbReference type="InterPro" id="IPR044788">
    <property type="entry name" value="X8_dom_prot"/>
</dbReference>
<proteinExistence type="predicted"/>
<dbReference type="EMBL" id="VEPZ02001457">
    <property type="protein sequence ID" value="KAE8671972.1"/>
    <property type="molecule type" value="Genomic_DNA"/>
</dbReference>
<dbReference type="PANTHER" id="PTHR31044">
    <property type="entry name" value="BETA-1,3 GLUCANASE"/>
    <property type="match status" value="1"/>
</dbReference>
<gene>
    <name evidence="6" type="ORF">F3Y22_tig00111877pilonHSYRG00259</name>
</gene>
<keyword evidence="2" id="KW-0325">Glycoprotein</keyword>
<evidence type="ECO:0000259" key="5">
    <source>
        <dbReference type="SMART" id="SM00768"/>
    </source>
</evidence>
<accession>A0A6A2X9L5</accession>
<comment type="subcellular location">
    <subcellularLocation>
        <location evidence="1">Cell membrane</location>
        <topology evidence="1">Lipid-anchor</topology>
        <topology evidence="1">GPI-anchor</topology>
    </subcellularLocation>
</comment>
<keyword evidence="2" id="KW-0336">GPI-anchor</keyword>
<evidence type="ECO:0000256" key="2">
    <source>
        <dbReference type="ARBA" id="ARBA00022622"/>
    </source>
</evidence>
<dbReference type="Proteomes" id="UP000436088">
    <property type="component" value="Unassembled WGS sequence"/>
</dbReference>
<evidence type="ECO:0000256" key="3">
    <source>
        <dbReference type="ARBA" id="ARBA00022729"/>
    </source>
</evidence>
<dbReference type="InterPro" id="IPR012946">
    <property type="entry name" value="X8"/>
</dbReference>
<reference evidence="6" key="1">
    <citation type="submission" date="2019-09" db="EMBL/GenBank/DDBJ databases">
        <title>Draft genome information of white flower Hibiscus syriacus.</title>
        <authorList>
            <person name="Kim Y.-M."/>
        </authorList>
    </citation>
    <scope>NUCLEOTIDE SEQUENCE [LARGE SCALE GENOMIC DNA]</scope>
    <source>
        <strain evidence="6">YM2019G1</strain>
    </source>
</reference>
<sequence>MGKKLCVPKDAVGDAKLQKNLEWTRGRGVDYGSIQHGAVCAEPPTVRSCATFAMSSYHRRKGGIDSACDVSSTAQTTTKDPSQGKCKYV</sequence>
<evidence type="ECO:0000256" key="4">
    <source>
        <dbReference type="SAM" id="MobiDB-lite"/>
    </source>
</evidence>
<evidence type="ECO:0000313" key="7">
    <source>
        <dbReference type="Proteomes" id="UP000436088"/>
    </source>
</evidence>
<keyword evidence="3" id="KW-0732">Signal</keyword>
<keyword evidence="2" id="KW-0472">Membrane</keyword>
<organism evidence="6 7">
    <name type="scientific">Hibiscus syriacus</name>
    <name type="common">Rose of Sharon</name>
    <dbReference type="NCBI Taxonomy" id="106335"/>
    <lineage>
        <taxon>Eukaryota</taxon>
        <taxon>Viridiplantae</taxon>
        <taxon>Streptophyta</taxon>
        <taxon>Embryophyta</taxon>
        <taxon>Tracheophyta</taxon>
        <taxon>Spermatophyta</taxon>
        <taxon>Magnoliopsida</taxon>
        <taxon>eudicotyledons</taxon>
        <taxon>Gunneridae</taxon>
        <taxon>Pentapetalae</taxon>
        <taxon>rosids</taxon>
        <taxon>malvids</taxon>
        <taxon>Malvales</taxon>
        <taxon>Malvaceae</taxon>
        <taxon>Malvoideae</taxon>
        <taxon>Hibiscus</taxon>
    </lineage>
</organism>
<comment type="caution">
    <text evidence="6">The sequence shown here is derived from an EMBL/GenBank/DDBJ whole genome shotgun (WGS) entry which is preliminary data.</text>
</comment>
<dbReference type="Pfam" id="PF07983">
    <property type="entry name" value="X8"/>
    <property type="match status" value="1"/>
</dbReference>
<dbReference type="PANTHER" id="PTHR31044:SF52">
    <property type="entry name" value="OS01G0631500 PROTEIN"/>
    <property type="match status" value="1"/>
</dbReference>
<keyword evidence="7" id="KW-1185">Reference proteome</keyword>
<dbReference type="GO" id="GO:0005886">
    <property type="term" value="C:plasma membrane"/>
    <property type="evidence" value="ECO:0007669"/>
    <property type="project" value="UniProtKB-SubCell"/>
</dbReference>
<evidence type="ECO:0000313" key="6">
    <source>
        <dbReference type="EMBL" id="KAE8671972.1"/>
    </source>
</evidence>
<dbReference type="GO" id="GO:0098552">
    <property type="term" value="C:side of membrane"/>
    <property type="evidence" value="ECO:0007669"/>
    <property type="project" value="UniProtKB-KW"/>
</dbReference>
<feature type="domain" description="X8" evidence="5">
    <location>
        <begin position="4"/>
        <end position="88"/>
    </location>
</feature>
<evidence type="ECO:0000256" key="1">
    <source>
        <dbReference type="ARBA" id="ARBA00004609"/>
    </source>
</evidence>
<feature type="compositionally biased region" description="Polar residues" evidence="4">
    <location>
        <begin position="69"/>
        <end position="81"/>
    </location>
</feature>
<dbReference type="GO" id="GO:0009506">
    <property type="term" value="C:plasmodesma"/>
    <property type="evidence" value="ECO:0007669"/>
    <property type="project" value="UniProtKB-ARBA"/>
</dbReference>
<name>A0A6A2X9L5_HIBSY</name>
<protein>
    <recommendedName>
        <fullName evidence="5">X8 domain-containing protein</fullName>
    </recommendedName>
</protein>
<feature type="region of interest" description="Disordered" evidence="4">
    <location>
        <begin position="68"/>
        <end position="89"/>
    </location>
</feature>
<dbReference type="SMART" id="SM00768">
    <property type="entry name" value="X8"/>
    <property type="match status" value="1"/>
</dbReference>
<dbReference type="AlphaFoldDB" id="A0A6A2X9L5"/>
<keyword evidence="2" id="KW-0449">Lipoprotein</keyword>